<feature type="transmembrane region" description="Helical" evidence="3">
    <location>
        <begin position="279"/>
        <end position="298"/>
    </location>
</feature>
<feature type="domain" description="Protein kinase" evidence="4">
    <location>
        <begin position="13"/>
        <end position="299"/>
    </location>
</feature>
<organism evidence="5 6">
    <name type="scientific">Aspergillus calidoustus</name>
    <dbReference type="NCBI Taxonomy" id="454130"/>
    <lineage>
        <taxon>Eukaryota</taxon>
        <taxon>Fungi</taxon>
        <taxon>Dikarya</taxon>
        <taxon>Ascomycota</taxon>
        <taxon>Pezizomycotina</taxon>
        <taxon>Eurotiomycetes</taxon>
        <taxon>Eurotiomycetidae</taxon>
        <taxon>Eurotiales</taxon>
        <taxon>Aspergillaceae</taxon>
        <taxon>Aspergillus</taxon>
        <taxon>Aspergillus subgen. Nidulantes</taxon>
    </lineage>
</organism>
<dbReference type="InterPro" id="IPR000719">
    <property type="entry name" value="Prot_kinase_dom"/>
</dbReference>
<keyword evidence="3" id="KW-0812">Transmembrane</keyword>
<dbReference type="AlphaFoldDB" id="A0A0U5CKS6"/>
<dbReference type="SUPFAM" id="SSF56112">
    <property type="entry name" value="Protein kinase-like (PK-like)"/>
    <property type="match status" value="1"/>
</dbReference>
<evidence type="ECO:0000256" key="3">
    <source>
        <dbReference type="SAM" id="Phobius"/>
    </source>
</evidence>
<dbReference type="GO" id="GO:0005524">
    <property type="term" value="F:ATP binding"/>
    <property type="evidence" value="ECO:0007669"/>
    <property type="project" value="UniProtKB-KW"/>
</dbReference>
<evidence type="ECO:0000259" key="4">
    <source>
        <dbReference type="PROSITE" id="PS50011"/>
    </source>
</evidence>
<keyword evidence="3" id="KW-0472">Membrane</keyword>
<dbReference type="GO" id="GO:0005886">
    <property type="term" value="C:plasma membrane"/>
    <property type="evidence" value="ECO:0007669"/>
    <property type="project" value="TreeGrafter"/>
</dbReference>
<keyword evidence="2" id="KW-0067">ATP-binding</keyword>
<dbReference type="OrthoDB" id="1668230at2759"/>
<keyword evidence="1" id="KW-0547">Nucleotide-binding</keyword>
<dbReference type="InterPro" id="IPR011009">
    <property type="entry name" value="Kinase-like_dom_sf"/>
</dbReference>
<name>A0A0U5CKS6_ASPCI</name>
<dbReference type="PANTHER" id="PTHR27001:SF931">
    <property type="entry name" value="OS11G0664100 PROTEIN"/>
    <property type="match status" value="1"/>
</dbReference>
<dbReference type="OMA" id="AVMYEVI"/>
<accession>A0A0U5CKS6</accession>
<proteinExistence type="predicted"/>
<gene>
    <name evidence="5" type="ORF">ASPCAL15105</name>
</gene>
<keyword evidence="3" id="KW-1133">Transmembrane helix</keyword>
<dbReference type="Pfam" id="PF00069">
    <property type="entry name" value="Pkinase"/>
    <property type="match status" value="1"/>
</dbReference>
<evidence type="ECO:0000313" key="5">
    <source>
        <dbReference type="EMBL" id="CEL12012.1"/>
    </source>
</evidence>
<reference evidence="6" key="1">
    <citation type="journal article" date="2016" name="Genome Announc.">
        <title>Draft genome sequences of fungus Aspergillus calidoustus.</title>
        <authorList>
            <person name="Horn F."/>
            <person name="Linde J."/>
            <person name="Mattern D.J."/>
            <person name="Walther G."/>
            <person name="Guthke R."/>
            <person name="Scherlach K."/>
            <person name="Martin K."/>
            <person name="Brakhage A.A."/>
            <person name="Petzke L."/>
            <person name="Valiante V."/>
        </authorList>
    </citation>
    <scope>NUCLEOTIDE SEQUENCE [LARGE SCALE GENOMIC DNA]</scope>
    <source>
        <strain evidence="6">SF006504</strain>
    </source>
</reference>
<keyword evidence="6" id="KW-1185">Reference proteome</keyword>
<dbReference type="GO" id="GO:0004672">
    <property type="term" value="F:protein kinase activity"/>
    <property type="evidence" value="ECO:0007669"/>
    <property type="project" value="InterPro"/>
</dbReference>
<protein>
    <recommendedName>
        <fullName evidence="4">Protein kinase domain-containing protein</fullName>
    </recommendedName>
</protein>
<dbReference type="Gene3D" id="1.10.510.10">
    <property type="entry name" value="Transferase(Phosphotransferase) domain 1"/>
    <property type="match status" value="1"/>
</dbReference>
<dbReference type="PROSITE" id="PS50011">
    <property type="entry name" value="PROTEIN_KINASE_DOM"/>
    <property type="match status" value="1"/>
</dbReference>
<evidence type="ECO:0000313" key="6">
    <source>
        <dbReference type="Proteomes" id="UP000054771"/>
    </source>
</evidence>
<dbReference type="STRING" id="454130.A0A0U5CKS6"/>
<evidence type="ECO:0000256" key="2">
    <source>
        <dbReference type="ARBA" id="ARBA00022840"/>
    </source>
</evidence>
<dbReference type="Proteomes" id="UP000054771">
    <property type="component" value="Unassembled WGS sequence"/>
</dbReference>
<dbReference type="PANTHER" id="PTHR27001">
    <property type="entry name" value="OS01G0253100 PROTEIN"/>
    <property type="match status" value="1"/>
</dbReference>
<evidence type="ECO:0000256" key="1">
    <source>
        <dbReference type="ARBA" id="ARBA00022741"/>
    </source>
</evidence>
<dbReference type="EMBL" id="CDMC01000042">
    <property type="protein sequence ID" value="CEL12012.1"/>
    <property type="molecule type" value="Genomic_DNA"/>
</dbReference>
<sequence length="299" mass="33468">MSSPFLDIHGNSIPQERIIGSGATAVVLLQNGVAIKTPLRYRWSSDSEVEANTQSLRREQNVYRRLQDTTDDRSQGVVHCIGFSANATQLAYMVNGDLQAYLAKSRPPPQLQLRWFNQMARTISFIHERRVLVADIASRNFLLDSDLSLRICDFTEASLLPLDSDMEAVDENGYTTRTDIALLGTVMYEIITGTKCEVDLFMNNSPTDGRAYWPERKLLPSTEGIWLGWVIEGCWNGEISTGRNLLEALYSLNPRLEYALVGSPTARCLVTIRNWRNDATTIGALCLAALTLIVIFSML</sequence>